<dbReference type="InterPro" id="IPR004358">
    <property type="entry name" value="Sig_transdc_His_kin-like_C"/>
</dbReference>
<dbReference type="SMART" id="SM00388">
    <property type="entry name" value="HisKA"/>
    <property type="match status" value="1"/>
</dbReference>
<keyword evidence="7 15" id="KW-0418">Kinase</keyword>
<dbReference type="SMART" id="SM00304">
    <property type="entry name" value="HAMP"/>
    <property type="match status" value="1"/>
</dbReference>
<dbReference type="PANTHER" id="PTHR45436">
    <property type="entry name" value="SENSOR HISTIDINE KINASE YKOH"/>
    <property type="match status" value="1"/>
</dbReference>
<evidence type="ECO:0000256" key="3">
    <source>
        <dbReference type="ARBA" id="ARBA00012438"/>
    </source>
</evidence>
<evidence type="ECO:0000256" key="10">
    <source>
        <dbReference type="ARBA" id="ARBA00023136"/>
    </source>
</evidence>
<dbReference type="EMBL" id="JAUSXV010000001">
    <property type="protein sequence ID" value="MDQ0646633.1"/>
    <property type="molecule type" value="Genomic_DNA"/>
</dbReference>
<reference evidence="15 16" key="1">
    <citation type="submission" date="2023-07" db="EMBL/GenBank/DDBJ databases">
        <title>Comparative genomics of wheat-associated soil bacteria to identify genetic determinants of phenazine resistance.</title>
        <authorList>
            <person name="Mouncey N."/>
        </authorList>
    </citation>
    <scope>NUCLEOTIDE SEQUENCE [LARGE SCALE GENOMIC DNA]</scope>
    <source>
        <strain evidence="15 16">W4I9-1</strain>
    </source>
</reference>
<evidence type="ECO:0000256" key="11">
    <source>
        <dbReference type="SAM" id="Coils"/>
    </source>
</evidence>
<keyword evidence="9" id="KW-0902">Two-component regulatory system</keyword>
<dbReference type="InterPro" id="IPR003660">
    <property type="entry name" value="HAMP_dom"/>
</dbReference>
<dbReference type="InterPro" id="IPR003594">
    <property type="entry name" value="HATPase_dom"/>
</dbReference>
<dbReference type="InterPro" id="IPR036890">
    <property type="entry name" value="HATPase_C_sf"/>
</dbReference>
<dbReference type="Pfam" id="PF02518">
    <property type="entry name" value="HATPase_c"/>
    <property type="match status" value="1"/>
</dbReference>
<dbReference type="EC" id="2.7.13.3" evidence="3"/>
<dbReference type="PANTHER" id="PTHR45436:SF5">
    <property type="entry name" value="SENSOR HISTIDINE KINASE TRCS"/>
    <property type="match status" value="1"/>
</dbReference>
<evidence type="ECO:0000256" key="12">
    <source>
        <dbReference type="SAM" id="Phobius"/>
    </source>
</evidence>
<dbReference type="SUPFAM" id="SSF158472">
    <property type="entry name" value="HAMP domain-like"/>
    <property type="match status" value="1"/>
</dbReference>
<dbReference type="SMART" id="SM00387">
    <property type="entry name" value="HATPase_c"/>
    <property type="match status" value="1"/>
</dbReference>
<dbReference type="InterPro" id="IPR050428">
    <property type="entry name" value="TCS_sensor_his_kinase"/>
</dbReference>
<evidence type="ECO:0000256" key="1">
    <source>
        <dbReference type="ARBA" id="ARBA00000085"/>
    </source>
</evidence>
<dbReference type="Gene3D" id="3.30.565.10">
    <property type="entry name" value="Histidine kinase-like ATPase, C-terminal domain"/>
    <property type="match status" value="1"/>
</dbReference>
<dbReference type="Pfam" id="PF00512">
    <property type="entry name" value="HisKA"/>
    <property type="match status" value="1"/>
</dbReference>
<dbReference type="InterPro" id="IPR005467">
    <property type="entry name" value="His_kinase_dom"/>
</dbReference>
<keyword evidence="4" id="KW-0597">Phosphoprotein</keyword>
<dbReference type="InterPro" id="IPR003661">
    <property type="entry name" value="HisK_dim/P_dom"/>
</dbReference>
<dbReference type="Gene3D" id="6.10.340.10">
    <property type="match status" value="1"/>
</dbReference>
<dbReference type="SUPFAM" id="SSF55874">
    <property type="entry name" value="ATPase domain of HSP90 chaperone/DNA topoisomerase II/histidine kinase"/>
    <property type="match status" value="1"/>
</dbReference>
<feature type="transmembrane region" description="Helical" evidence="12">
    <location>
        <begin position="20"/>
        <end position="40"/>
    </location>
</feature>
<feature type="domain" description="HAMP" evidence="14">
    <location>
        <begin position="88"/>
        <end position="141"/>
    </location>
</feature>
<comment type="caution">
    <text evidence="15">The sequence shown here is derived from an EMBL/GenBank/DDBJ whole genome shotgun (WGS) entry which is preliminary data.</text>
</comment>
<comment type="subcellular location">
    <subcellularLocation>
        <location evidence="2">Cell membrane</location>
    </subcellularLocation>
</comment>
<evidence type="ECO:0000256" key="8">
    <source>
        <dbReference type="ARBA" id="ARBA00022989"/>
    </source>
</evidence>
<evidence type="ECO:0000256" key="7">
    <source>
        <dbReference type="ARBA" id="ARBA00022777"/>
    </source>
</evidence>
<dbReference type="PRINTS" id="PR00344">
    <property type="entry name" value="BCTRLSENSOR"/>
</dbReference>
<gene>
    <name evidence="15" type="ORF">QFZ53_000829</name>
</gene>
<dbReference type="GO" id="GO:0005886">
    <property type="term" value="C:plasma membrane"/>
    <property type="evidence" value="ECO:0007669"/>
    <property type="project" value="UniProtKB-SubCell"/>
</dbReference>
<dbReference type="InterPro" id="IPR036097">
    <property type="entry name" value="HisK_dim/P_sf"/>
</dbReference>
<keyword evidence="6 12" id="KW-0812">Transmembrane</keyword>
<evidence type="ECO:0000313" key="15">
    <source>
        <dbReference type="EMBL" id="MDQ0646633.1"/>
    </source>
</evidence>
<evidence type="ECO:0000256" key="4">
    <source>
        <dbReference type="ARBA" id="ARBA00022553"/>
    </source>
</evidence>
<protein>
    <recommendedName>
        <fullName evidence="3">histidine kinase</fullName>
        <ecNumber evidence="3">2.7.13.3</ecNumber>
    </recommendedName>
</protein>
<sequence>MPRRRGMTARMKLTLSYAGIVVVSGVLLLAVVGFFLLRYVPDVQIPQLLPDTFIPNRSDLLRAFGPVAAMVLIVLIVIGWAGGWWLAGRMLAPLNRIGYAAQLAAQGSLSHRVALEGPRDEFRDLADVFDSMLDQLEQNMAEQQRFAANASHELRTPLAISQTVLEVARVDPERDVDALIDRLQEVNARAIELTEALLLLSRADRRAFTRESVDLSLLAEEAVESLLPLADKRAVTIDVGGDAAHAVGNASLLQQLITNLVHNAIVHNVSESGAVTVRTHSLDQAVAVVVENTGPTLSPALVATLAEPFQRGVARTHDDDHAGAGLGLAIVQRIAQAHEGSLVLTPRVGGGLNVTVWLPHPHPGLYAPAASA</sequence>
<keyword evidence="10 12" id="KW-0472">Membrane</keyword>
<evidence type="ECO:0000259" key="14">
    <source>
        <dbReference type="PROSITE" id="PS50885"/>
    </source>
</evidence>
<dbReference type="Gene3D" id="1.10.287.130">
    <property type="match status" value="1"/>
</dbReference>
<dbReference type="Pfam" id="PF00672">
    <property type="entry name" value="HAMP"/>
    <property type="match status" value="1"/>
</dbReference>
<evidence type="ECO:0000313" key="16">
    <source>
        <dbReference type="Proteomes" id="UP001244427"/>
    </source>
</evidence>
<accession>A0AAW8ET19</accession>
<organism evidence="15 16">
    <name type="scientific">Microbacterium natoriense</name>
    <dbReference type="NCBI Taxonomy" id="284570"/>
    <lineage>
        <taxon>Bacteria</taxon>
        <taxon>Bacillati</taxon>
        <taxon>Actinomycetota</taxon>
        <taxon>Actinomycetes</taxon>
        <taxon>Micrococcales</taxon>
        <taxon>Microbacteriaceae</taxon>
        <taxon>Microbacterium</taxon>
    </lineage>
</organism>
<dbReference type="CDD" id="cd00082">
    <property type="entry name" value="HisKA"/>
    <property type="match status" value="1"/>
</dbReference>
<proteinExistence type="predicted"/>
<keyword evidence="8 12" id="KW-1133">Transmembrane helix</keyword>
<evidence type="ECO:0000256" key="5">
    <source>
        <dbReference type="ARBA" id="ARBA00022679"/>
    </source>
</evidence>
<feature type="transmembrane region" description="Helical" evidence="12">
    <location>
        <begin position="60"/>
        <end position="87"/>
    </location>
</feature>
<evidence type="ECO:0000256" key="6">
    <source>
        <dbReference type="ARBA" id="ARBA00022692"/>
    </source>
</evidence>
<feature type="coiled-coil region" evidence="11">
    <location>
        <begin position="133"/>
        <end position="196"/>
    </location>
</feature>
<dbReference type="CDD" id="cd06225">
    <property type="entry name" value="HAMP"/>
    <property type="match status" value="1"/>
</dbReference>
<dbReference type="SUPFAM" id="SSF47384">
    <property type="entry name" value="Homodimeric domain of signal transducing histidine kinase"/>
    <property type="match status" value="1"/>
</dbReference>
<dbReference type="GO" id="GO:0000155">
    <property type="term" value="F:phosphorelay sensor kinase activity"/>
    <property type="evidence" value="ECO:0007669"/>
    <property type="project" value="InterPro"/>
</dbReference>
<feature type="domain" description="Histidine kinase" evidence="13">
    <location>
        <begin position="149"/>
        <end position="362"/>
    </location>
</feature>
<dbReference type="AlphaFoldDB" id="A0AAW8ET19"/>
<keyword evidence="5 15" id="KW-0808">Transferase</keyword>
<comment type="catalytic activity">
    <reaction evidence="1">
        <text>ATP + protein L-histidine = ADP + protein N-phospho-L-histidine.</text>
        <dbReference type="EC" id="2.7.13.3"/>
    </reaction>
</comment>
<evidence type="ECO:0000256" key="2">
    <source>
        <dbReference type="ARBA" id="ARBA00004236"/>
    </source>
</evidence>
<dbReference type="PROSITE" id="PS50885">
    <property type="entry name" value="HAMP"/>
    <property type="match status" value="1"/>
</dbReference>
<dbReference type="PROSITE" id="PS50109">
    <property type="entry name" value="HIS_KIN"/>
    <property type="match status" value="1"/>
</dbReference>
<evidence type="ECO:0000259" key="13">
    <source>
        <dbReference type="PROSITE" id="PS50109"/>
    </source>
</evidence>
<dbReference type="Proteomes" id="UP001244427">
    <property type="component" value="Unassembled WGS sequence"/>
</dbReference>
<evidence type="ECO:0000256" key="9">
    <source>
        <dbReference type="ARBA" id="ARBA00023012"/>
    </source>
</evidence>
<keyword evidence="16" id="KW-1185">Reference proteome</keyword>
<name>A0AAW8ET19_9MICO</name>
<keyword evidence="11" id="KW-0175">Coiled coil</keyword>